<name>L1I3V4_GUITC</name>
<dbReference type="Proteomes" id="UP000011087">
    <property type="component" value="Unassembled WGS sequence"/>
</dbReference>
<accession>L1I3V4</accession>
<evidence type="ECO:0000313" key="3">
    <source>
        <dbReference type="EnsemblProtists" id="EKX30923"/>
    </source>
</evidence>
<proteinExistence type="predicted"/>
<reference evidence="1 4" key="1">
    <citation type="journal article" date="2012" name="Nature">
        <title>Algal genomes reveal evolutionary mosaicism and the fate of nucleomorphs.</title>
        <authorList>
            <consortium name="DOE Joint Genome Institute"/>
            <person name="Curtis B.A."/>
            <person name="Tanifuji G."/>
            <person name="Burki F."/>
            <person name="Gruber A."/>
            <person name="Irimia M."/>
            <person name="Maruyama S."/>
            <person name="Arias M.C."/>
            <person name="Ball S.G."/>
            <person name="Gile G.H."/>
            <person name="Hirakawa Y."/>
            <person name="Hopkins J.F."/>
            <person name="Kuo A."/>
            <person name="Rensing S.A."/>
            <person name="Schmutz J."/>
            <person name="Symeonidi A."/>
            <person name="Elias M."/>
            <person name="Eveleigh R.J."/>
            <person name="Herman E.K."/>
            <person name="Klute M.J."/>
            <person name="Nakayama T."/>
            <person name="Obornik M."/>
            <person name="Reyes-Prieto A."/>
            <person name="Armbrust E.V."/>
            <person name="Aves S.J."/>
            <person name="Beiko R.G."/>
            <person name="Coutinho P."/>
            <person name="Dacks J.B."/>
            <person name="Durnford D.G."/>
            <person name="Fast N.M."/>
            <person name="Green B.R."/>
            <person name="Grisdale C.J."/>
            <person name="Hempel F."/>
            <person name="Henrissat B."/>
            <person name="Hoppner M.P."/>
            <person name="Ishida K."/>
            <person name="Kim E."/>
            <person name="Koreny L."/>
            <person name="Kroth P.G."/>
            <person name="Liu Y."/>
            <person name="Malik S.B."/>
            <person name="Maier U.G."/>
            <person name="McRose D."/>
            <person name="Mock T."/>
            <person name="Neilson J.A."/>
            <person name="Onodera N.T."/>
            <person name="Poole A.M."/>
            <person name="Pritham E.J."/>
            <person name="Richards T.A."/>
            <person name="Rocap G."/>
            <person name="Roy S.W."/>
            <person name="Sarai C."/>
            <person name="Schaack S."/>
            <person name="Shirato S."/>
            <person name="Slamovits C.H."/>
            <person name="Spencer D.F."/>
            <person name="Suzuki S."/>
            <person name="Worden A.Z."/>
            <person name="Zauner S."/>
            <person name="Barry K."/>
            <person name="Bell C."/>
            <person name="Bharti A.K."/>
            <person name="Crow J.A."/>
            <person name="Grimwood J."/>
            <person name="Kramer R."/>
            <person name="Lindquist E."/>
            <person name="Lucas S."/>
            <person name="Salamov A."/>
            <person name="McFadden G.I."/>
            <person name="Lane C.E."/>
            <person name="Keeling P.J."/>
            <person name="Gray M.W."/>
            <person name="Grigoriev I.V."/>
            <person name="Archibald J.M."/>
        </authorList>
    </citation>
    <scope>NUCLEOTIDE SEQUENCE</scope>
    <source>
        <strain evidence="1 4">CCMP2712</strain>
    </source>
</reference>
<protein>
    <submittedName>
        <fullName evidence="1 3">Uncharacterized protein</fullName>
    </submittedName>
</protein>
<dbReference type="HOGENOM" id="CLU_167899_0_0_1"/>
<dbReference type="KEGG" id="gtt:GUITHDRAFT_149961"/>
<gene>
    <name evidence="2" type="ORF">GUITHDRAFT_149961</name>
    <name evidence="1" type="ORF">GUITHDRAFT_156720</name>
</gene>
<reference evidence="4" key="2">
    <citation type="submission" date="2012-11" db="EMBL/GenBank/DDBJ databases">
        <authorList>
            <person name="Kuo A."/>
            <person name="Curtis B.A."/>
            <person name="Tanifuji G."/>
            <person name="Burki F."/>
            <person name="Gruber A."/>
            <person name="Irimia M."/>
            <person name="Maruyama S."/>
            <person name="Arias M.C."/>
            <person name="Ball S.G."/>
            <person name="Gile G.H."/>
            <person name="Hirakawa Y."/>
            <person name="Hopkins J.F."/>
            <person name="Rensing S.A."/>
            <person name="Schmutz J."/>
            <person name="Symeonidi A."/>
            <person name="Elias M."/>
            <person name="Eveleigh R.J."/>
            <person name="Herman E.K."/>
            <person name="Klute M.J."/>
            <person name="Nakayama T."/>
            <person name="Obornik M."/>
            <person name="Reyes-Prieto A."/>
            <person name="Armbrust E.V."/>
            <person name="Aves S.J."/>
            <person name="Beiko R.G."/>
            <person name="Coutinho P."/>
            <person name="Dacks J.B."/>
            <person name="Durnford D.G."/>
            <person name="Fast N.M."/>
            <person name="Green B.R."/>
            <person name="Grisdale C."/>
            <person name="Hempe F."/>
            <person name="Henrissat B."/>
            <person name="Hoppner M.P."/>
            <person name="Ishida K.-I."/>
            <person name="Kim E."/>
            <person name="Koreny L."/>
            <person name="Kroth P.G."/>
            <person name="Liu Y."/>
            <person name="Malik S.-B."/>
            <person name="Maier U.G."/>
            <person name="McRose D."/>
            <person name="Mock T."/>
            <person name="Neilson J.A."/>
            <person name="Onodera N.T."/>
            <person name="Poole A.M."/>
            <person name="Pritham E.J."/>
            <person name="Richards T.A."/>
            <person name="Rocap G."/>
            <person name="Roy S.W."/>
            <person name="Sarai C."/>
            <person name="Schaack S."/>
            <person name="Shirato S."/>
            <person name="Slamovits C.H."/>
            <person name="Spencer D.F."/>
            <person name="Suzuki S."/>
            <person name="Worden A.Z."/>
            <person name="Zauner S."/>
            <person name="Barry K."/>
            <person name="Bell C."/>
            <person name="Bharti A.K."/>
            <person name="Crow J.A."/>
            <person name="Grimwood J."/>
            <person name="Kramer R."/>
            <person name="Lindquist E."/>
            <person name="Lucas S."/>
            <person name="Salamov A."/>
            <person name="McFadden G.I."/>
            <person name="Lane C.E."/>
            <person name="Keeling P.J."/>
            <person name="Gray M.W."/>
            <person name="Grigoriev I.V."/>
            <person name="Archibald J.M."/>
        </authorList>
    </citation>
    <scope>NUCLEOTIDE SEQUENCE</scope>
    <source>
        <strain evidence="4">CCMP2712</strain>
    </source>
</reference>
<dbReference type="GeneID" id="17287645"/>
<dbReference type="PaxDb" id="55529-EKX30923"/>
<dbReference type="AlphaFoldDB" id="L1I3V4"/>
<evidence type="ECO:0000313" key="1">
    <source>
        <dbReference type="EMBL" id="EKX30923.1"/>
    </source>
</evidence>
<dbReference type="RefSeq" id="XP_005817903.1">
    <property type="nucleotide sequence ID" value="XM_005817846.1"/>
</dbReference>
<dbReference type="KEGG" id="gtt:GUITHDRAFT_156720"/>
<dbReference type="EnsemblProtists" id="EKX55111">
    <property type="protein sequence ID" value="EKX55111"/>
    <property type="gene ID" value="GUITHDRAFT_149961"/>
</dbReference>
<dbReference type="RefSeq" id="XP_005842091.1">
    <property type="nucleotide sequence ID" value="XM_005842034.1"/>
</dbReference>
<dbReference type="EMBL" id="JH992966">
    <property type="protein sequence ID" value="EKX55111.1"/>
    <property type="molecule type" value="Genomic_DNA"/>
</dbReference>
<reference evidence="3" key="3">
    <citation type="submission" date="2015-06" db="UniProtKB">
        <authorList>
            <consortium name="EnsemblProtists"/>
        </authorList>
    </citation>
    <scope>IDENTIFICATION</scope>
</reference>
<dbReference type="GeneID" id="17311699"/>
<organism evidence="1">
    <name type="scientific">Guillardia theta (strain CCMP2712)</name>
    <name type="common">Cryptophyte</name>
    <dbReference type="NCBI Taxonomy" id="905079"/>
    <lineage>
        <taxon>Eukaryota</taxon>
        <taxon>Cryptophyceae</taxon>
        <taxon>Pyrenomonadales</taxon>
        <taxon>Geminigeraceae</taxon>
        <taxon>Guillardia</taxon>
    </lineage>
</organism>
<dbReference type="EnsemblProtists" id="EKX30923">
    <property type="protein sequence ID" value="EKX30923"/>
    <property type="gene ID" value="GUITHDRAFT_156720"/>
</dbReference>
<dbReference type="EMBL" id="JH993450">
    <property type="protein sequence ID" value="EKX30923.1"/>
    <property type="molecule type" value="Genomic_DNA"/>
</dbReference>
<evidence type="ECO:0000313" key="4">
    <source>
        <dbReference type="Proteomes" id="UP000011087"/>
    </source>
</evidence>
<keyword evidence="4" id="KW-1185">Reference proteome</keyword>
<evidence type="ECO:0000313" key="2">
    <source>
        <dbReference type="EMBL" id="EKX55111.1"/>
    </source>
</evidence>
<sequence length="130" mass="14475">MEWKPTWGSSLHAFAKLSQPCRAGDVGRVRWLLSPIASLSDTESPPFPRWVLDGGVGGLLCPKRVSKVCKSDQDQLTSTAEYLKILTMPTFTSSFVFSKMCSFSPHVKGQIFEPFCRWSRSSANDRLLGC</sequence>